<dbReference type="Pfam" id="PF02133">
    <property type="entry name" value="Transp_cyt_pur"/>
    <property type="match status" value="1"/>
</dbReference>
<evidence type="ECO:0000256" key="2">
    <source>
        <dbReference type="ARBA" id="ARBA00008974"/>
    </source>
</evidence>
<organism evidence="7 8">
    <name type="scientific">Actinomadura barringtoniae</name>
    <dbReference type="NCBI Taxonomy" id="1427535"/>
    <lineage>
        <taxon>Bacteria</taxon>
        <taxon>Bacillati</taxon>
        <taxon>Actinomycetota</taxon>
        <taxon>Actinomycetes</taxon>
        <taxon>Streptosporangiales</taxon>
        <taxon>Thermomonosporaceae</taxon>
        <taxon>Actinomadura</taxon>
    </lineage>
</organism>
<reference evidence="7" key="1">
    <citation type="submission" date="2021-03" db="EMBL/GenBank/DDBJ databases">
        <authorList>
            <person name="Kanchanasin P."/>
            <person name="Saeng-In P."/>
            <person name="Phongsopitanun W."/>
            <person name="Yuki M."/>
            <person name="Kudo T."/>
            <person name="Ohkuma M."/>
            <person name="Tanasupawat S."/>
        </authorList>
    </citation>
    <scope>NUCLEOTIDE SEQUENCE</scope>
    <source>
        <strain evidence="7">GKU 128</strain>
    </source>
</reference>
<evidence type="ECO:0000256" key="3">
    <source>
        <dbReference type="ARBA" id="ARBA00022692"/>
    </source>
</evidence>
<feature type="transmembrane region" description="Helical" evidence="6">
    <location>
        <begin position="383"/>
        <end position="401"/>
    </location>
</feature>
<feature type="transmembrane region" description="Helical" evidence="6">
    <location>
        <begin position="66"/>
        <end position="89"/>
    </location>
</feature>
<proteinExistence type="inferred from homology"/>
<keyword evidence="3 6" id="KW-0812">Transmembrane</keyword>
<feature type="transmembrane region" description="Helical" evidence="6">
    <location>
        <begin position="317"/>
        <end position="335"/>
    </location>
</feature>
<dbReference type="InterPro" id="IPR030191">
    <property type="entry name" value="CodB"/>
</dbReference>
<evidence type="ECO:0000256" key="5">
    <source>
        <dbReference type="ARBA" id="ARBA00023136"/>
    </source>
</evidence>
<accession>A0A939PBW5</accession>
<feature type="transmembrane region" description="Helical" evidence="6">
    <location>
        <begin position="110"/>
        <end position="134"/>
    </location>
</feature>
<dbReference type="PANTHER" id="PTHR30569:SF0">
    <property type="entry name" value="CYTOSINE PERMEASE"/>
    <property type="match status" value="1"/>
</dbReference>
<comment type="similarity">
    <text evidence="2">Belongs to the purine-cytosine permease (2.A.39) family.</text>
</comment>
<dbReference type="PANTHER" id="PTHR30569">
    <property type="entry name" value="CYTOSINE TRANSPORTER CODB"/>
    <property type="match status" value="1"/>
</dbReference>
<dbReference type="GO" id="GO:0005886">
    <property type="term" value="C:plasma membrane"/>
    <property type="evidence" value="ECO:0007669"/>
    <property type="project" value="TreeGrafter"/>
</dbReference>
<evidence type="ECO:0000256" key="4">
    <source>
        <dbReference type="ARBA" id="ARBA00022989"/>
    </source>
</evidence>
<feature type="transmembrane region" description="Helical" evidence="6">
    <location>
        <begin position="421"/>
        <end position="440"/>
    </location>
</feature>
<dbReference type="GO" id="GO:0015209">
    <property type="term" value="F:cytosine transmembrane transporter activity"/>
    <property type="evidence" value="ECO:0007669"/>
    <property type="project" value="InterPro"/>
</dbReference>
<feature type="transmembrane region" description="Helical" evidence="6">
    <location>
        <begin position="146"/>
        <end position="166"/>
    </location>
</feature>
<feature type="transmembrane region" description="Helical" evidence="6">
    <location>
        <begin position="36"/>
        <end position="54"/>
    </location>
</feature>
<gene>
    <name evidence="7" type="ORF">J4573_19810</name>
</gene>
<dbReference type="Gene3D" id="1.10.4160.10">
    <property type="entry name" value="Hydantoin permease"/>
    <property type="match status" value="1"/>
</dbReference>
<keyword evidence="4 6" id="KW-1133">Transmembrane helix</keyword>
<feature type="transmembrane region" description="Helical" evidence="6">
    <location>
        <begin position="203"/>
        <end position="225"/>
    </location>
</feature>
<feature type="transmembrane region" description="Helical" evidence="6">
    <location>
        <begin position="173"/>
        <end position="191"/>
    </location>
</feature>
<dbReference type="EMBL" id="JAGEOJ010000007">
    <property type="protein sequence ID" value="MBO2449357.1"/>
    <property type="molecule type" value="Genomic_DNA"/>
</dbReference>
<feature type="transmembrane region" description="Helical" evidence="6">
    <location>
        <begin position="341"/>
        <end position="362"/>
    </location>
</feature>
<feature type="transmembrane region" description="Helical" evidence="6">
    <location>
        <begin position="270"/>
        <end position="289"/>
    </location>
</feature>
<evidence type="ECO:0000313" key="7">
    <source>
        <dbReference type="EMBL" id="MBO2449357.1"/>
    </source>
</evidence>
<comment type="caution">
    <text evidence="7">The sequence shown here is derived from an EMBL/GenBank/DDBJ whole genome shotgun (WGS) entry which is preliminary data.</text>
</comment>
<dbReference type="RefSeq" id="WP_208257208.1">
    <property type="nucleotide sequence ID" value="NZ_JAGEOJ010000007.1"/>
</dbReference>
<evidence type="ECO:0000256" key="6">
    <source>
        <dbReference type="SAM" id="Phobius"/>
    </source>
</evidence>
<comment type="subcellular location">
    <subcellularLocation>
        <location evidence="1">Membrane</location>
        <topology evidence="1">Multi-pass membrane protein</topology>
    </subcellularLocation>
</comment>
<name>A0A939PBW5_9ACTN</name>
<dbReference type="Proteomes" id="UP000669179">
    <property type="component" value="Unassembled WGS sequence"/>
</dbReference>
<sequence>MTSAVDSIHEAPRDEVPYTLDEPAPKVLSFWDQSAFWANLGVSLFAFSGAYTVLAPDAAGKPTLSIVAGIVAMIVGTAIGGLMLGLSAAPGAITGRPAMVLLRGLFGARLSYVPTVLNIAQLVGWGTFELIVIADAARALWDGVPRWTYVVAAGVLTTVLTIWPLGSVRMLRRYVTAAVMISLVYFYVQLLREPLPDLTQGSWGGFWLGADAALAVSISWVPVAADYTRHARSARGAFGAAAIGYSVTQIVAYVLGLLALALVAGDTSKIYDPFLNASLGVVFFAIFVLREADQSFANVYSTAVSIQNLVPKADRRVLSVGLGVLITALALLLDIGDYASFLSLIGSVFVPLLGVLAADFFLGRGRRRGWDTTLAAPSRWGMIAAWVVGFAVYQLINPGGVSWWADFWGDVQSALSFTPQSWMSASLLSFLVAGLAAILIGRIGGGDRAAAGAGGAPGASGAAGEADATPV</sequence>
<protein>
    <submittedName>
        <fullName evidence="7">Cytosine permease</fullName>
    </submittedName>
</protein>
<keyword evidence="8" id="KW-1185">Reference proteome</keyword>
<evidence type="ECO:0000313" key="8">
    <source>
        <dbReference type="Proteomes" id="UP000669179"/>
    </source>
</evidence>
<evidence type="ECO:0000256" key="1">
    <source>
        <dbReference type="ARBA" id="ARBA00004141"/>
    </source>
</evidence>
<feature type="transmembrane region" description="Helical" evidence="6">
    <location>
        <begin position="237"/>
        <end position="264"/>
    </location>
</feature>
<keyword evidence="5 6" id="KW-0472">Membrane</keyword>
<dbReference type="InterPro" id="IPR001248">
    <property type="entry name" value="Pur-cyt_permease"/>
</dbReference>
<dbReference type="AlphaFoldDB" id="A0A939PBW5"/>